<proteinExistence type="predicted"/>
<evidence type="ECO:0000313" key="2">
    <source>
        <dbReference type="Proteomes" id="UP000708208"/>
    </source>
</evidence>
<evidence type="ECO:0000313" key="1">
    <source>
        <dbReference type="EMBL" id="CAG7732268.1"/>
    </source>
</evidence>
<protein>
    <recommendedName>
        <fullName evidence="3">Cytochrome P450</fullName>
    </recommendedName>
</protein>
<name>A0A8J2K9S5_9HEXA</name>
<dbReference type="AlphaFoldDB" id="A0A8J2K9S5"/>
<gene>
    <name evidence="1" type="ORF">AFUS01_LOCUS20791</name>
</gene>
<dbReference type="InterPro" id="IPR001128">
    <property type="entry name" value="Cyt_P450"/>
</dbReference>
<dbReference type="GO" id="GO:0016705">
    <property type="term" value="F:oxidoreductase activity, acting on paired donors, with incorporation or reduction of molecular oxygen"/>
    <property type="evidence" value="ECO:0007669"/>
    <property type="project" value="InterPro"/>
</dbReference>
<organism evidence="1 2">
    <name type="scientific">Allacma fusca</name>
    <dbReference type="NCBI Taxonomy" id="39272"/>
    <lineage>
        <taxon>Eukaryota</taxon>
        <taxon>Metazoa</taxon>
        <taxon>Ecdysozoa</taxon>
        <taxon>Arthropoda</taxon>
        <taxon>Hexapoda</taxon>
        <taxon>Collembola</taxon>
        <taxon>Symphypleona</taxon>
        <taxon>Sminthuridae</taxon>
        <taxon>Allacma</taxon>
    </lineage>
</organism>
<dbReference type="PANTHER" id="PTHR24299:SF21">
    <property type="entry name" value="OS09G0441600 PROTEIN"/>
    <property type="match status" value="1"/>
</dbReference>
<sequence length="71" mass="7877">MFSEIIVFVVVLIYFCYGTSKGSKIRKLPPGPIGLPLVGYLPFMGKIPSLTITNLAKKYGNIFSVYLGKYL</sequence>
<reference evidence="1" key="1">
    <citation type="submission" date="2021-06" db="EMBL/GenBank/DDBJ databases">
        <authorList>
            <person name="Hodson N. C."/>
            <person name="Mongue J. A."/>
            <person name="Jaron S. K."/>
        </authorList>
    </citation>
    <scope>NUCLEOTIDE SEQUENCE</scope>
</reference>
<dbReference type="GO" id="GO:0004497">
    <property type="term" value="F:monooxygenase activity"/>
    <property type="evidence" value="ECO:0007669"/>
    <property type="project" value="InterPro"/>
</dbReference>
<dbReference type="GO" id="GO:0005506">
    <property type="term" value="F:iron ion binding"/>
    <property type="evidence" value="ECO:0007669"/>
    <property type="project" value="InterPro"/>
</dbReference>
<dbReference type="Proteomes" id="UP000708208">
    <property type="component" value="Unassembled WGS sequence"/>
</dbReference>
<dbReference type="PANTHER" id="PTHR24299">
    <property type="entry name" value="CYTOCHROME P450 FAMILY 1"/>
    <property type="match status" value="1"/>
</dbReference>
<keyword evidence="2" id="KW-1185">Reference proteome</keyword>
<accession>A0A8J2K9S5</accession>
<feature type="non-terminal residue" evidence="1">
    <location>
        <position position="1"/>
    </location>
</feature>
<comment type="caution">
    <text evidence="1">The sequence shown here is derived from an EMBL/GenBank/DDBJ whole genome shotgun (WGS) entry which is preliminary data.</text>
</comment>
<dbReference type="Pfam" id="PF00067">
    <property type="entry name" value="p450"/>
    <property type="match status" value="1"/>
</dbReference>
<dbReference type="EMBL" id="CAJVCH010227620">
    <property type="protein sequence ID" value="CAG7732268.1"/>
    <property type="molecule type" value="Genomic_DNA"/>
</dbReference>
<dbReference type="GO" id="GO:0020037">
    <property type="term" value="F:heme binding"/>
    <property type="evidence" value="ECO:0007669"/>
    <property type="project" value="InterPro"/>
</dbReference>
<evidence type="ECO:0008006" key="3">
    <source>
        <dbReference type="Google" id="ProtNLM"/>
    </source>
</evidence>